<dbReference type="PROSITE" id="PS51459">
    <property type="entry name" value="FIDO"/>
    <property type="match status" value="1"/>
</dbReference>
<dbReference type="Proteomes" id="UP000478805">
    <property type="component" value="Unassembled WGS sequence"/>
</dbReference>
<dbReference type="InterPro" id="IPR036597">
    <property type="entry name" value="Fido-like_dom_sf"/>
</dbReference>
<dbReference type="RefSeq" id="WP_215469959.1">
    <property type="nucleotide sequence ID" value="NZ_CATQGO010000005.1"/>
</dbReference>
<comment type="caution">
    <text evidence="1">The sequence shown here is derived from an EMBL/GenBank/DDBJ whole genome shotgun (WGS) entry which is preliminary data.</text>
</comment>
<organism evidence="1 2">
    <name type="scientific">Campylobacter jejuni</name>
    <dbReference type="NCBI Taxonomy" id="197"/>
    <lineage>
        <taxon>Bacteria</taxon>
        <taxon>Pseudomonadati</taxon>
        <taxon>Campylobacterota</taxon>
        <taxon>Epsilonproteobacteria</taxon>
        <taxon>Campylobacterales</taxon>
        <taxon>Campylobacteraceae</taxon>
        <taxon>Campylobacter</taxon>
    </lineage>
</organism>
<evidence type="ECO:0000313" key="1">
    <source>
        <dbReference type="EMBL" id="EDP8234643.1"/>
    </source>
</evidence>
<dbReference type="EMBL" id="AANOVI010000007">
    <property type="protein sequence ID" value="EDP8234643.1"/>
    <property type="molecule type" value="Genomic_DNA"/>
</dbReference>
<dbReference type="NCBIfam" id="TIGR01550">
    <property type="entry name" value="DOC_P1"/>
    <property type="match status" value="1"/>
</dbReference>
<dbReference type="InterPro" id="IPR003812">
    <property type="entry name" value="Fido"/>
</dbReference>
<proteinExistence type="predicted"/>
<sequence length="115" mass="13420">MLSLHDEIIENIGGLKGYNDKQIGLLKSALEHMQNDDYYPSFYEKLTHLIFACVKFHPFLDGNKRTAIYSAVYFIRLNKQDEVKEFIVKMEQVVVDLAENKKGKEKLLKLLQEII</sequence>
<dbReference type="SUPFAM" id="SSF140931">
    <property type="entry name" value="Fic-like"/>
    <property type="match status" value="1"/>
</dbReference>
<reference evidence="1 2" key="1">
    <citation type="submission" date="2020-01" db="EMBL/GenBank/DDBJ databases">
        <authorList>
            <consortium name="PulseNet: The National Subtyping Network for Foodborne Disease Surveillance"/>
            <person name="Tarr C.L."/>
            <person name="Trees E."/>
            <person name="Katz L.S."/>
            <person name="Carleton-Romer H.A."/>
            <person name="Stroika S."/>
            <person name="Kucerova Z."/>
            <person name="Roache K.F."/>
            <person name="Sabol A.L."/>
            <person name="Besser J."/>
            <person name="Gerner-Smidt P."/>
        </authorList>
    </citation>
    <scope>NUCLEOTIDE SEQUENCE [LARGE SCALE GENOMIC DNA]</scope>
    <source>
        <strain evidence="1 2">PNUSAC014094</strain>
    </source>
</reference>
<dbReference type="Gene3D" id="1.20.120.1870">
    <property type="entry name" value="Fic/DOC protein, Fido domain"/>
    <property type="match status" value="1"/>
</dbReference>
<dbReference type="PANTHER" id="PTHR39426:SF1">
    <property type="entry name" value="HOMOLOGY TO DEATH-ON-CURING PROTEIN OF PHAGE P1"/>
    <property type="match status" value="1"/>
</dbReference>
<protein>
    <submittedName>
        <fullName evidence="1">Type II toxin-antitoxin system death-on-curing family toxin</fullName>
    </submittedName>
</protein>
<evidence type="ECO:0000313" key="2">
    <source>
        <dbReference type="Proteomes" id="UP000478805"/>
    </source>
</evidence>
<dbReference type="PANTHER" id="PTHR39426">
    <property type="entry name" value="HOMOLOGY TO DEATH-ON-CURING PROTEIN OF PHAGE P1"/>
    <property type="match status" value="1"/>
</dbReference>
<dbReference type="InterPro" id="IPR006440">
    <property type="entry name" value="Doc"/>
</dbReference>
<dbReference type="AlphaFoldDB" id="A0A690UZM6"/>
<dbReference type="GO" id="GO:0016301">
    <property type="term" value="F:kinase activity"/>
    <property type="evidence" value="ECO:0007669"/>
    <property type="project" value="InterPro"/>
</dbReference>
<dbReference type="Pfam" id="PF02661">
    <property type="entry name" value="Fic"/>
    <property type="match status" value="1"/>
</dbReference>
<dbReference type="InterPro" id="IPR053737">
    <property type="entry name" value="Type_II_TA_Toxin"/>
</dbReference>
<name>A0A690UZM6_CAMJU</name>
<gene>
    <name evidence="1" type="ORF">GSU20_06710</name>
</gene>
<accession>A0A690UZM6</accession>